<protein>
    <submittedName>
        <fullName evidence="3 4">Uncharacterized protein</fullName>
    </submittedName>
</protein>
<reference evidence="4" key="3">
    <citation type="submission" date="2019-07" db="EMBL/GenBank/DDBJ databases">
        <authorList>
            <person name="Seetharam A."/>
            <person name="Woodhouse M."/>
            <person name="Cannon E."/>
        </authorList>
    </citation>
    <scope>NUCLEOTIDE SEQUENCE [LARGE SCALE GENOMIC DNA]</scope>
    <source>
        <strain evidence="4">cv. B73</strain>
    </source>
</reference>
<evidence type="ECO:0000256" key="2">
    <source>
        <dbReference type="SAM" id="SignalP"/>
    </source>
</evidence>
<dbReference type="OMA" id="RRPSKWN"/>
<dbReference type="EnsemblPlants" id="Zm00001eb292820_T001">
    <property type="protein sequence ID" value="Zm00001eb292820_P001"/>
    <property type="gene ID" value="Zm00001eb292820"/>
</dbReference>
<proteinExistence type="predicted"/>
<evidence type="ECO:0000256" key="1">
    <source>
        <dbReference type="SAM" id="MobiDB-lite"/>
    </source>
</evidence>
<reference evidence="3" key="2">
    <citation type="submission" date="2015-12" db="EMBL/GenBank/DDBJ databases">
        <title>Update maize B73 reference genome by single molecule sequencing technologies.</title>
        <authorList>
            <consortium name="Maize Genome Sequencing Project"/>
            <person name="Ware D."/>
        </authorList>
    </citation>
    <scope>NUCLEOTIDE SEQUENCE</scope>
    <source>
        <tissue evidence="3">Seedling</tissue>
    </source>
</reference>
<evidence type="ECO:0000313" key="5">
    <source>
        <dbReference type="Proteomes" id="UP000007305"/>
    </source>
</evidence>
<dbReference type="Proteomes" id="UP000007305">
    <property type="component" value="Chromosome 6"/>
</dbReference>
<evidence type="ECO:0000313" key="3">
    <source>
        <dbReference type="EMBL" id="AQK87586.1"/>
    </source>
</evidence>
<dbReference type="GO" id="GO:0033612">
    <property type="term" value="F:receptor serine/threonine kinase binding"/>
    <property type="evidence" value="ECO:0000318"/>
    <property type="project" value="GO_Central"/>
</dbReference>
<organism evidence="3">
    <name type="scientific">Zea mays</name>
    <name type="common">Maize</name>
    <dbReference type="NCBI Taxonomy" id="4577"/>
    <lineage>
        <taxon>Eukaryota</taxon>
        <taxon>Viridiplantae</taxon>
        <taxon>Streptophyta</taxon>
        <taxon>Embryophyta</taxon>
        <taxon>Tracheophyta</taxon>
        <taxon>Spermatophyta</taxon>
        <taxon>Magnoliopsida</taxon>
        <taxon>Liliopsida</taxon>
        <taxon>Poales</taxon>
        <taxon>Poaceae</taxon>
        <taxon>PACMAD clade</taxon>
        <taxon>Panicoideae</taxon>
        <taxon>Andropogonodae</taxon>
        <taxon>Andropogoneae</taxon>
        <taxon>Tripsacinae</taxon>
        <taxon>Zea</taxon>
    </lineage>
</organism>
<accession>A0A1D6M9W1</accession>
<gene>
    <name evidence="3" type="ORF">ZEAMMB73_Zm00001d038697</name>
</gene>
<evidence type="ECO:0000313" key="4">
    <source>
        <dbReference type="EnsemblPlants" id="Zm00001eb292820_P001"/>
    </source>
</evidence>
<feature type="chain" id="PRO_5010806969" evidence="2">
    <location>
        <begin position="20"/>
        <end position="88"/>
    </location>
</feature>
<sequence length="88" mass="8832">MAAASRAVGIALLALLVLGAELVPVPAEARRRRLIQRASPGGAHAATGGGSEPAAGLRRPSSSKWSRGGVLGGDKRSVPGGPDPQHHN</sequence>
<feature type="signal peptide" evidence="2">
    <location>
        <begin position="1"/>
        <end position="19"/>
    </location>
</feature>
<dbReference type="AlphaFoldDB" id="A0A1D6M9W1"/>
<keyword evidence="2" id="KW-0732">Signal</keyword>
<dbReference type="EMBL" id="CM000782">
    <property type="protein sequence ID" value="AQK87586.1"/>
    <property type="molecule type" value="Genomic_DNA"/>
</dbReference>
<dbReference type="Gramene" id="Zm00001eb292820_T001">
    <property type="protein sequence ID" value="Zm00001eb292820_P001"/>
    <property type="gene ID" value="Zm00001eb292820"/>
</dbReference>
<reference evidence="5" key="1">
    <citation type="journal article" date="2009" name="Science">
        <title>The B73 maize genome: complexity, diversity, and dynamics.</title>
        <authorList>
            <person name="Schnable P.S."/>
            <person name="Ware D."/>
            <person name="Fulton R.S."/>
            <person name="Stein J.C."/>
            <person name="Wei F."/>
            <person name="Pasternak S."/>
            <person name="Liang C."/>
            <person name="Zhang J."/>
            <person name="Fulton L."/>
            <person name="Graves T.A."/>
            <person name="Minx P."/>
            <person name="Reily A.D."/>
            <person name="Courtney L."/>
            <person name="Kruchowski S.S."/>
            <person name="Tomlinson C."/>
            <person name="Strong C."/>
            <person name="Delehaunty K."/>
            <person name="Fronick C."/>
            <person name="Courtney B."/>
            <person name="Rock S.M."/>
            <person name="Belter E."/>
            <person name="Du F."/>
            <person name="Kim K."/>
            <person name="Abbott R.M."/>
            <person name="Cotton M."/>
            <person name="Levy A."/>
            <person name="Marchetto P."/>
            <person name="Ochoa K."/>
            <person name="Jackson S.M."/>
            <person name="Gillam B."/>
            <person name="Chen W."/>
            <person name="Yan L."/>
            <person name="Higginbotham J."/>
            <person name="Cardenas M."/>
            <person name="Waligorski J."/>
            <person name="Applebaum E."/>
            <person name="Phelps L."/>
            <person name="Falcone J."/>
            <person name="Kanchi K."/>
            <person name="Thane T."/>
            <person name="Scimone A."/>
            <person name="Thane N."/>
            <person name="Henke J."/>
            <person name="Wang T."/>
            <person name="Ruppert J."/>
            <person name="Shah N."/>
            <person name="Rotter K."/>
            <person name="Hodges J."/>
            <person name="Ingenthron E."/>
            <person name="Cordes M."/>
            <person name="Kohlberg S."/>
            <person name="Sgro J."/>
            <person name="Delgado B."/>
            <person name="Mead K."/>
            <person name="Chinwalla A."/>
            <person name="Leonard S."/>
            <person name="Crouse K."/>
            <person name="Collura K."/>
            <person name="Kudrna D."/>
            <person name="Currie J."/>
            <person name="He R."/>
            <person name="Angelova A."/>
            <person name="Rajasekar S."/>
            <person name="Mueller T."/>
            <person name="Lomeli R."/>
            <person name="Scara G."/>
            <person name="Ko A."/>
            <person name="Delaney K."/>
            <person name="Wissotski M."/>
            <person name="Lopez G."/>
            <person name="Campos D."/>
            <person name="Braidotti M."/>
            <person name="Ashley E."/>
            <person name="Golser W."/>
            <person name="Kim H."/>
            <person name="Lee S."/>
            <person name="Lin J."/>
            <person name="Dujmic Z."/>
            <person name="Kim W."/>
            <person name="Talag J."/>
            <person name="Zuccolo A."/>
            <person name="Fan C."/>
            <person name="Sebastian A."/>
            <person name="Kramer M."/>
            <person name="Spiegel L."/>
            <person name="Nascimento L."/>
            <person name="Zutavern T."/>
            <person name="Miller B."/>
            <person name="Ambroise C."/>
            <person name="Muller S."/>
            <person name="Spooner W."/>
            <person name="Narechania A."/>
            <person name="Ren L."/>
            <person name="Wei S."/>
            <person name="Kumari S."/>
            <person name="Faga B."/>
            <person name="Levy M.J."/>
            <person name="McMahan L."/>
            <person name="Van Buren P."/>
            <person name="Vaughn M.W."/>
            <person name="Ying K."/>
            <person name="Yeh C.-T."/>
            <person name="Emrich S.J."/>
            <person name="Jia Y."/>
            <person name="Kalyanaraman A."/>
            <person name="Hsia A.-P."/>
            <person name="Barbazuk W.B."/>
            <person name="Baucom R.S."/>
            <person name="Brutnell T.P."/>
            <person name="Carpita N.C."/>
            <person name="Chaparro C."/>
            <person name="Chia J.-M."/>
            <person name="Deragon J.-M."/>
            <person name="Estill J.C."/>
            <person name="Fu Y."/>
            <person name="Jeddeloh J.A."/>
            <person name="Han Y."/>
            <person name="Lee H."/>
            <person name="Li P."/>
            <person name="Lisch D.R."/>
            <person name="Liu S."/>
            <person name="Liu Z."/>
            <person name="Nagel D.H."/>
            <person name="McCann M.C."/>
            <person name="SanMiguel P."/>
            <person name="Myers A.M."/>
            <person name="Nettleton D."/>
            <person name="Nguyen J."/>
            <person name="Penning B.W."/>
            <person name="Ponnala L."/>
            <person name="Schneider K.L."/>
            <person name="Schwartz D.C."/>
            <person name="Sharma A."/>
            <person name="Soderlund C."/>
            <person name="Springer N.M."/>
            <person name="Sun Q."/>
            <person name="Wang H."/>
            <person name="Waterman M."/>
            <person name="Westerman R."/>
            <person name="Wolfgruber T.K."/>
            <person name="Yang L."/>
            <person name="Yu Y."/>
            <person name="Zhang L."/>
            <person name="Zhou S."/>
            <person name="Zhu Q."/>
            <person name="Bennetzen J.L."/>
            <person name="Dawe R.K."/>
            <person name="Jiang J."/>
            <person name="Jiang N."/>
            <person name="Presting G.G."/>
            <person name="Wessler S.R."/>
            <person name="Aluru S."/>
            <person name="Martienssen R.A."/>
            <person name="Clifton S.W."/>
            <person name="McCombie W.R."/>
            <person name="Wing R.A."/>
            <person name="Wilson R.K."/>
        </authorList>
    </citation>
    <scope>NUCLEOTIDE SEQUENCE [LARGE SCALE GENOMIC DNA]</scope>
    <source>
        <strain evidence="5">cv. B73</strain>
    </source>
</reference>
<keyword evidence="5" id="KW-1185">Reference proteome</keyword>
<feature type="region of interest" description="Disordered" evidence="1">
    <location>
        <begin position="36"/>
        <end position="88"/>
    </location>
</feature>
<reference evidence="4" key="4">
    <citation type="submission" date="2021-05" db="UniProtKB">
        <authorList>
            <consortium name="EnsemblPlants"/>
        </authorList>
    </citation>
    <scope>IDENTIFICATION</scope>
    <source>
        <strain evidence="4">cv. B73</strain>
    </source>
</reference>
<name>A0A1D6M9W1_MAIZE</name>